<evidence type="ECO:0000313" key="2">
    <source>
        <dbReference type="EMBL" id="MET4755194.1"/>
    </source>
</evidence>
<dbReference type="EMBL" id="JBEWTB010000002">
    <property type="protein sequence ID" value="MET4755194.1"/>
    <property type="molecule type" value="Genomic_DNA"/>
</dbReference>
<evidence type="ECO:0000259" key="1">
    <source>
        <dbReference type="Pfam" id="PF09836"/>
    </source>
</evidence>
<dbReference type="InterPro" id="IPR018640">
    <property type="entry name" value="DUF2063"/>
</dbReference>
<dbReference type="Gene3D" id="1.10.150.690">
    <property type="entry name" value="DUF2063"/>
    <property type="match status" value="1"/>
</dbReference>
<sequence length="269" mass="30962">MTVTDLDQFQSWMQKVLINSSDTSVQTAGTKIAASSRQSPQARLAIYQRSYYARLLKCMREQFPALCYALGERLFNDFSLEYLRKNPSQSYTLYELGSRFPSYLAGSRPDKNSSVKEAWITFMVELATFERQLFVLFDEPGAEGMISASEETDDQHLQLQPAIKLGHFSFPVMDFYQAVRRKEEPELPPFQPVSLMMVRKNYQTHILSLTKAHYVFLQAMQSGMDVSGALQHTAISLNLSLERVTRSWQHRDGVRNRWLSFGVFVELNI</sequence>
<dbReference type="Pfam" id="PF09836">
    <property type="entry name" value="DUF2063"/>
    <property type="match status" value="1"/>
</dbReference>
<comment type="caution">
    <text evidence="2">The sequence shown here is derived from an EMBL/GenBank/DDBJ whole genome shotgun (WGS) entry which is preliminary data.</text>
</comment>
<organism evidence="2 3">
    <name type="scientific">Endozoicomonas lisbonensis</name>
    <dbReference type="NCBI Taxonomy" id="3120522"/>
    <lineage>
        <taxon>Bacteria</taxon>
        <taxon>Pseudomonadati</taxon>
        <taxon>Pseudomonadota</taxon>
        <taxon>Gammaproteobacteria</taxon>
        <taxon>Oceanospirillales</taxon>
        <taxon>Endozoicomonadaceae</taxon>
        <taxon>Endozoicomonas</taxon>
    </lineage>
</organism>
<dbReference type="InterPro" id="IPR044922">
    <property type="entry name" value="DUF2063_N_sf"/>
</dbReference>
<proteinExistence type="predicted"/>
<protein>
    <recommendedName>
        <fullName evidence="1">Putative DNA-binding domain-containing protein</fullName>
    </recommendedName>
</protein>
<accession>A0ABV2SCU4</accession>
<name>A0ABV2SCU4_9GAMM</name>
<dbReference type="RefSeq" id="WP_354009642.1">
    <property type="nucleotide sequence ID" value="NZ_JBEWTA010000001.1"/>
</dbReference>
<keyword evidence="3" id="KW-1185">Reference proteome</keyword>
<dbReference type="Proteomes" id="UP001549366">
    <property type="component" value="Unassembled WGS sequence"/>
</dbReference>
<reference evidence="2 3" key="1">
    <citation type="submission" date="2024-06" db="EMBL/GenBank/DDBJ databases">
        <title>Genomic Encyclopedia of Type Strains, Phase V (KMG-V): Genome sequencing to study the core and pangenomes of soil and plant-associated prokaryotes.</title>
        <authorList>
            <person name="Whitman W."/>
        </authorList>
    </citation>
    <scope>NUCLEOTIDE SEQUENCE [LARGE SCALE GENOMIC DNA]</scope>
    <source>
        <strain evidence="2 3">NE40</strain>
    </source>
</reference>
<feature type="domain" description="Putative DNA-binding" evidence="1">
    <location>
        <begin position="8"/>
        <end position="104"/>
    </location>
</feature>
<evidence type="ECO:0000313" key="3">
    <source>
        <dbReference type="Proteomes" id="UP001549366"/>
    </source>
</evidence>
<gene>
    <name evidence="2" type="ORF">V5J35_000386</name>
</gene>